<reference evidence="1" key="1">
    <citation type="journal article" date="2020" name="FEMS Microbiol. Ecol.">
        <title>Temporal dynamics of bacterial communities during seed development and maturation.</title>
        <authorList>
            <person name="Chesneau G."/>
            <person name="Torres-Cortes G."/>
            <person name="Briand M."/>
            <person name="Darrasse A."/>
            <person name="Preveaux A."/>
            <person name="Marais C."/>
            <person name="Jacques M.A."/>
            <person name="Shade A."/>
            <person name="Barret M."/>
        </authorList>
    </citation>
    <scope>NUCLEOTIDE SEQUENCE</scope>
    <source>
        <strain evidence="1">CFBP13533</strain>
    </source>
</reference>
<dbReference type="Proteomes" id="UP000610293">
    <property type="component" value="Unassembled WGS sequence"/>
</dbReference>
<accession>A0AAE2PYF2</accession>
<sequence length="109" mass="12109">MQHLILHFTHSIEDIVPWCNVIEDLKPQLARSGVGQFDSDDMAIDGGDCEAIFRGLDAEQLLAVILPLIQNLDFLQKPTTKVELIFGELGSSSERQIFSLADTKWVPSA</sequence>
<dbReference type="RefSeq" id="WP_191956028.1">
    <property type="nucleotide sequence ID" value="NZ_JACYNJ010000008.1"/>
</dbReference>
<evidence type="ECO:0000313" key="1">
    <source>
        <dbReference type="EMBL" id="MBD8270700.1"/>
    </source>
</evidence>
<protein>
    <submittedName>
        <fullName evidence="1">Uncharacterized protein</fullName>
    </submittedName>
</protein>
<organism evidence="1 2">
    <name type="scientific">Pseudomonas fluorescens</name>
    <dbReference type="NCBI Taxonomy" id="294"/>
    <lineage>
        <taxon>Bacteria</taxon>
        <taxon>Pseudomonadati</taxon>
        <taxon>Pseudomonadota</taxon>
        <taxon>Gammaproteobacteria</taxon>
        <taxon>Pseudomonadales</taxon>
        <taxon>Pseudomonadaceae</taxon>
        <taxon>Pseudomonas</taxon>
    </lineage>
</organism>
<gene>
    <name evidence="1" type="ORF">IFU03_13145</name>
</gene>
<name>A0AAE2PYF2_PSEFL</name>
<dbReference type="EMBL" id="JACYNJ010000008">
    <property type="protein sequence ID" value="MBD8270700.1"/>
    <property type="molecule type" value="Genomic_DNA"/>
</dbReference>
<comment type="caution">
    <text evidence="1">The sequence shown here is derived from an EMBL/GenBank/DDBJ whole genome shotgun (WGS) entry which is preliminary data.</text>
</comment>
<evidence type="ECO:0000313" key="2">
    <source>
        <dbReference type="Proteomes" id="UP000610293"/>
    </source>
</evidence>
<dbReference type="AlphaFoldDB" id="A0AAE2PYF2"/>
<proteinExistence type="predicted"/>